<protein>
    <recommendedName>
        <fullName evidence="2">Fibrinogen C-terminal domain-containing protein</fullName>
    </recommendedName>
</protein>
<evidence type="ECO:0000259" key="2">
    <source>
        <dbReference type="PROSITE" id="PS51406"/>
    </source>
</evidence>
<keyword evidence="1" id="KW-0732">Signal</keyword>
<dbReference type="InterPro" id="IPR050373">
    <property type="entry name" value="Fibrinogen_C-term_domain"/>
</dbReference>
<gene>
    <name evidence="3" type="ORF">MNOR_LOCUS40785</name>
</gene>
<evidence type="ECO:0000256" key="1">
    <source>
        <dbReference type="SAM" id="SignalP"/>
    </source>
</evidence>
<dbReference type="CDD" id="cd00087">
    <property type="entry name" value="FReD"/>
    <property type="match status" value="1"/>
</dbReference>
<evidence type="ECO:0000313" key="3">
    <source>
        <dbReference type="EMBL" id="CAL4242759.1"/>
    </source>
</evidence>
<organism evidence="3 4">
    <name type="scientific">Meganyctiphanes norvegica</name>
    <name type="common">Northern krill</name>
    <name type="synonym">Thysanopoda norvegica</name>
    <dbReference type="NCBI Taxonomy" id="48144"/>
    <lineage>
        <taxon>Eukaryota</taxon>
        <taxon>Metazoa</taxon>
        <taxon>Ecdysozoa</taxon>
        <taxon>Arthropoda</taxon>
        <taxon>Crustacea</taxon>
        <taxon>Multicrustacea</taxon>
        <taxon>Malacostraca</taxon>
        <taxon>Eumalacostraca</taxon>
        <taxon>Eucarida</taxon>
        <taxon>Euphausiacea</taxon>
        <taxon>Euphausiidae</taxon>
        <taxon>Meganyctiphanes</taxon>
    </lineage>
</organism>
<dbReference type="SMART" id="SM00186">
    <property type="entry name" value="FBG"/>
    <property type="match status" value="1"/>
</dbReference>
<dbReference type="PANTHER" id="PTHR19143">
    <property type="entry name" value="FIBRINOGEN/TENASCIN/ANGIOPOEITIN"/>
    <property type="match status" value="1"/>
</dbReference>
<dbReference type="Pfam" id="PF00147">
    <property type="entry name" value="Fibrinogen_C"/>
    <property type="match status" value="1"/>
</dbReference>
<feature type="chain" id="PRO_5043528226" description="Fibrinogen C-terminal domain-containing protein" evidence="1">
    <location>
        <begin position="27"/>
        <end position="314"/>
    </location>
</feature>
<keyword evidence="4" id="KW-1185">Reference proteome</keyword>
<dbReference type="Proteomes" id="UP001497623">
    <property type="component" value="Unassembled WGS sequence"/>
</dbReference>
<reference evidence="3 4" key="1">
    <citation type="submission" date="2024-05" db="EMBL/GenBank/DDBJ databases">
        <authorList>
            <person name="Wallberg A."/>
        </authorList>
    </citation>
    <scope>NUCLEOTIDE SEQUENCE [LARGE SCALE GENOMIC DNA]</scope>
</reference>
<feature type="domain" description="Fibrinogen C-terminal" evidence="2">
    <location>
        <begin position="81"/>
        <end position="311"/>
    </location>
</feature>
<proteinExistence type="predicted"/>
<dbReference type="InterPro" id="IPR002181">
    <property type="entry name" value="Fibrinogen_a/b/g_C_dom"/>
</dbReference>
<evidence type="ECO:0000313" key="4">
    <source>
        <dbReference type="Proteomes" id="UP001497623"/>
    </source>
</evidence>
<accession>A0AAV2SUI9</accession>
<name>A0AAV2SUI9_MEGNR</name>
<dbReference type="PROSITE" id="PS51406">
    <property type="entry name" value="FIBRINOGEN_C_2"/>
    <property type="match status" value="1"/>
</dbReference>
<feature type="signal peptide" evidence="1">
    <location>
        <begin position="1"/>
        <end position="26"/>
    </location>
</feature>
<dbReference type="GO" id="GO:0005615">
    <property type="term" value="C:extracellular space"/>
    <property type="evidence" value="ECO:0007669"/>
    <property type="project" value="TreeGrafter"/>
</dbReference>
<dbReference type="AlphaFoldDB" id="A0AAV2SUI9"/>
<dbReference type="Gene3D" id="3.90.215.10">
    <property type="entry name" value="Gamma Fibrinogen, chain A, domain 1"/>
    <property type="match status" value="1"/>
</dbReference>
<feature type="non-terminal residue" evidence="3">
    <location>
        <position position="1"/>
    </location>
</feature>
<comment type="caution">
    <text evidence="3">The sequence shown here is derived from an EMBL/GenBank/DDBJ whole genome shotgun (WGS) entry which is preliminary data.</text>
</comment>
<dbReference type="SUPFAM" id="SSF56496">
    <property type="entry name" value="Fibrinogen C-terminal domain-like"/>
    <property type="match status" value="1"/>
</dbReference>
<dbReference type="InterPro" id="IPR036056">
    <property type="entry name" value="Fibrinogen-like_C"/>
</dbReference>
<dbReference type="InterPro" id="IPR014716">
    <property type="entry name" value="Fibrinogen_a/b/g_C_1"/>
</dbReference>
<sequence>PIVSVMSVNITCRFLCLCFGFASVLGSDIRPRQGPRDCAEVYRAGDRYEGYYAIFPNPGNPGEIGIAYCGVDDGLIALESSAPRTSPENCQDLQDGGMSESGINIIFPYDDHPETPVIVFCEQSVMGGGWTVFQRRDDYSSQLDFYRDFGEYAIGFGSPGAEFWLGNEIIHELTNQKVSELYIDLTSFAGETKYAHYAIFNVGNLTGGAYEGPFQLTTSHYSGSAGDSLSDHNGMAFTAYDIDNDLWSSGNCAVYYKGAWWHRDTARSNLNGLYFVDNNNRLDYTSAFWNTFSDNIYEPLRLIQMMTRPLRQKN</sequence>
<dbReference type="EMBL" id="CAXKWB010131662">
    <property type="protein sequence ID" value="CAL4242759.1"/>
    <property type="molecule type" value="Genomic_DNA"/>
</dbReference>